<comment type="caution">
    <text evidence="1">The sequence shown here is derived from an EMBL/GenBank/DDBJ whole genome shotgun (WGS) entry which is preliminary data.</text>
</comment>
<organism evidence="1 2">
    <name type="scientific">Paramarasmius palmivorus</name>
    <dbReference type="NCBI Taxonomy" id="297713"/>
    <lineage>
        <taxon>Eukaryota</taxon>
        <taxon>Fungi</taxon>
        <taxon>Dikarya</taxon>
        <taxon>Basidiomycota</taxon>
        <taxon>Agaricomycotina</taxon>
        <taxon>Agaricomycetes</taxon>
        <taxon>Agaricomycetidae</taxon>
        <taxon>Agaricales</taxon>
        <taxon>Marasmiineae</taxon>
        <taxon>Marasmiaceae</taxon>
        <taxon>Paramarasmius</taxon>
    </lineage>
</organism>
<protein>
    <submittedName>
        <fullName evidence="1">Uncharacterized protein</fullName>
    </submittedName>
</protein>
<gene>
    <name evidence="1" type="ORF">VNI00_016299</name>
</gene>
<dbReference type="Proteomes" id="UP001383192">
    <property type="component" value="Unassembled WGS sequence"/>
</dbReference>
<accession>A0AAW0BD14</accession>
<keyword evidence="2" id="KW-1185">Reference proteome</keyword>
<reference evidence="1 2" key="1">
    <citation type="submission" date="2024-01" db="EMBL/GenBank/DDBJ databases">
        <title>A draft genome for a cacao thread blight-causing isolate of Paramarasmius palmivorus.</title>
        <authorList>
            <person name="Baruah I.K."/>
            <person name="Bukari Y."/>
            <person name="Amoako-Attah I."/>
            <person name="Meinhardt L.W."/>
            <person name="Bailey B.A."/>
            <person name="Cohen S.P."/>
        </authorList>
    </citation>
    <scope>NUCLEOTIDE SEQUENCE [LARGE SCALE GENOMIC DNA]</scope>
    <source>
        <strain evidence="1 2">GH-12</strain>
    </source>
</reference>
<sequence>MVEIPPEEAARISSTFASHRRLLDSFQSSLPQLSPTTDPIFGIVLFVLALSQVSIIHLNAPLFGKDATCTEASIQAARKCVKLLTSPDVEAYFRQPGAGARINPLWGYILKTVSDILKVNNEDSEMLEKSIELLSICSGGSGLIQYNWELAA</sequence>
<evidence type="ECO:0000313" key="1">
    <source>
        <dbReference type="EMBL" id="KAK7024448.1"/>
    </source>
</evidence>
<evidence type="ECO:0000313" key="2">
    <source>
        <dbReference type="Proteomes" id="UP001383192"/>
    </source>
</evidence>
<dbReference type="EMBL" id="JAYKXP010000124">
    <property type="protein sequence ID" value="KAK7024448.1"/>
    <property type="molecule type" value="Genomic_DNA"/>
</dbReference>
<dbReference type="AlphaFoldDB" id="A0AAW0BD14"/>
<name>A0AAW0BD14_9AGAR</name>
<proteinExistence type="predicted"/>